<evidence type="ECO:0000256" key="1">
    <source>
        <dbReference type="ARBA" id="ARBA00023125"/>
    </source>
</evidence>
<dbReference type="AlphaFoldDB" id="A0A1E7JJP0"/>
<evidence type="ECO:0000313" key="7">
    <source>
        <dbReference type="EMBL" id="OEU87861.1"/>
    </source>
</evidence>
<dbReference type="PANTHER" id="PTHR41251:SF1">
    <property type="entry name" value="NON-HOMOLOGOUS END JOINING PROTEIN KU"/>
    <property type="match status" value="1"/>
</dbReference>
<comment type="subunit">
    <text evidence="3">Homodimer. Interacts with LigD.</text>
</comment>
<evidence type="ECO:0000313" key="8">
    <source>
        <dbReference type="Proteomes" id="UP000176087"/>
    </source>
</evidence>
<proteinExistence type="inferred from homology"/>
<accession>A0A1E7JJP0</accession>
<gene>
    <name evidence="3" type="primary">ku</name>
    <name evidence="7" type="ORF">AN215_16365</name>
</gene>
<feature type="compositionally biased region" description="Basic and acidic residues" evidence="4">
    <location>
        <begin position="227"/>
        <end position="237"/>
    </location>
</feature>
<dbReference type="EMBL" id="LJGT01000040">
    <property type="protein sequence ID" value="OEU87861.1"/>
    <property type="molecule type" value="Genomic_DNA"/>
</dbReference>
<dbReference type="InterPro" id="IPR016194">
    <property type="entry name" value="SPOC-like_C_dom_sf"/>
</dbReference>
<keyword evidence="3" id="KW-0234">DNA repair</keyword>
<evidence type="ECO:0000259" key="6">
    <source>
        <dbReference type="SMART" id="SM00559"/>
    </source>
</evidence>
<comment type="caution">
    <text evidence="7">The sequence shown here is derived from an EMBL/GenBank/DDBJ whole genome shotgun (WGS) entry which is preliminary data.</text>
</comment>
<dbReference type="Pfam" id="PF02735">
    <property type="entry name" value="Ku"/>
    <property type="match status" value="1"/>
</dbReference>
<sequence length="333" mass="37524">MARPVWSGVITFGLVTVPVQLFAAVQDHAVHFHQLQRGTGDRVRNRRVNERTGKRVDYDDIVKGYDAGDGRHVVVEQDELDGIAPGRSQVIEVRGFVELDEVEPAFFSGTYYLAPRSDEYGRVYRLLRTALAETGKAGVATFVMHGREYLVVLRAGDDVLELHTLHWADEIRDPRRDLPRLPGRERPGSKELDSARQLIDAMTTRWRPEDFEDTYEKKVRQLVEAKRDGEETARAEEPPEATNVVDLEDALRRSVERAGSRREPARTSGAPSRSGSGSGPRSGSPDGARLLSDLSKRDLYERAADEDVQGRSRMNRQQLIRALSDRHRTRTAS</sequence>
<keyword evidence="5" id="KW-0732">Signal</keyword>
<dbReference type="RefSeq" id="WP_070013714.1">
    <property type="nucleotide sequence ID" value="NZ_LJGS01000044.1"/>
</dbReference>
<evidence type="ECO:0000256" key="3">
    <source>
        <dbReference type="HAMAP-Rule" id="MF_01875"/>
    </source>
</evidence>
<keyword evidence="8" id="KW-1185">Reference proteome</keyword>
<dbReference type="PATRIC" id="fig|933944.5.peg.1315"/>
<feature type="compositionally biased region" description="Low complexity" evidence="4">
    <location>
        <begin position="268"/>
        <end position="289"/>
    </location>
</feature>
<dbReference type="GO" id="GO:0003690">
    <property type="term" value="F:double-stranded DNA binding"/>
    <property type="evidence" value="ECO:0007669"/>
    <property type="project" value="UniProtKB-UniRule"/>
</dbReference>
<dbReference type="PANTHER" id="PTHR41251">
    <property type="entry name" value="NON-HOMOLOGOUS END JOINING PROTEIN KU"/>
    <property type="match status" value="1"/>
</dbReference>
<comment type="similarity">
    <text evidence="3">Belongs to the prokaryotic Ku family.</text>
</comment>
<dbReference type="InterPro" id="IPR006164">
    <property type="entry name" value="DNA_bd_Ku70/Ku80"/>
</dbReference>
<evidence type="ECO:0000256" key="4">
    <source>
        <dbReference type="SAM" id="MobiDB-lite"/>
    </source>
</evidence>
<reference evidence="7 8" key="1">
    <citation type="journal article" date="2016" name="Front. Microbiol.">
        <title>Comparative Genomics Analysis of Streptomyces Species Reveals Their Adaptation to the Marine Environment and Their Diversity at the Genomic Level.</title>
        <authorList>
            <person name="Tian X."/>
            <person name="Zhang Z."/>
            <person name="Yang T."/>
            <person name="Chen M."/>
            <person name="Li J."/>
            <person name="Chen F."/>
            <person name="Yang J."/>
            <person name="Li W."/>
            <person name="Zhang B."/>
            <person name="Zhang Z."/>
            <person name="Wu J."/>
            <person name="Zhang C."/>
            <person name="Long L."/>
            <person name="Xiao J."/>
        </authorList>
    </citation>
    <scope>NUCLEOTIDE SEQUENCE [LARGE SCALE GENOMIC DNA]</scope>
    <source>
        <strain evidence="7 8">SCSIO 10390</strain>
    </source>
</reference>
<dbReference type="HAMAP" id="MF_01875">
    <property type="entry name" value="Prokaryotic_Ku"/>
    <property type="match status" value="1"/>
</dbReference>
<evidence type="ECO:0000256" key="2">
    <source>
        <dbReference type="ARBA" id="ARBA00023172"/>
    </source>
</evidence>
<dbReference type="GO" id="GO:0006310">
    <property type="term" value="P:DNA recombination"/>
    <property type="evidence" value="ECO:0007669"/>
    <property type="project" value="UniProtKB-KW"/>
</dbReference>
<dbReference type="GO" id="GO:0006303">
    <property type="term" value="P:double-strand break repair via nonhomologous end joining"/>
    <property type="evidence" value="ECO:0007669"/>
    <property type="project" value="UniProtKB-UniRule"/>
</dbReference>
<feature type="domain" description="Ku" evidence="6">
    <location>
        <begin position="53"/>
        <end position="183"/>
    </location>
</feature>
<keyword evidence="3" id="KW-0227">DNA damage</keyword>
<organism evidence="7 8">
    <name type="scientific">Streptomyces abyssalis</name>
    <dbReference type="NCBI Taxonomy" id="933944"/>
    <lineage>
        <taxon>Bacteria</taxon>
        <taxon>Bacillati</taxon>
        <taxon>Actinomycetota</taxon>
        <taxon>Actinomycetes</taxon>
        <taxon>Kitasatosporales</taxon>
        <taxon>Streptomycetaceae</taxon>
        <taxon>Streptomyces</taxon>
    </lineage>
</organism>
<keyword evidence="1 3" id="KW-0238">DNA-binding</keyword>
<dbReference type="SMART" id="SM00559">
    <property type="entry name" value="Ku78"/>
    <property type="match status" value="1"/>
</dbReference>
<feature type="compositionally biased region" description="Basic and acidic residues" evidence="4">
    <location>
        <begin position="294"/>
        <end position="310"/>
    </location>
</feature>
<dbReference type="Proteomes" id="UP000176087">
    <property type="component" value="Unassembled WGS sequence"/>
</dbReference>
<dbReference type="SUPFAM" id="SSF100939">
    <property type="entry name" value="SPOC domain-like"/>
    <property type="match status" value="1"/>
</dbReference>
<dbReference type="OrthoDB" id="9795084at2"/>
<dbReference type="Gene3D" id="2.40.290.10">
    <property type="match status" value="1"/>
</dbReference>
<feature type="region of interest" description="Disordered" evidence="4">
    <location>
        <begin position="227"/>
        <end position="333"/>
    </location>
</feature>
<feature type="compositionally biased region" description="Basic and acidic residues" evidence="4">
    <location>
        <begin position="175"/>
        <end position="194"/>
    </location>
</feature>
<dbReference type="InterPro" id="IPR009187">
    <property type="entry name" value="Prok_Ku"/>
</dbReference>
<feature type="signal peptide" evidence="5">
    <location>
        <begin position="1"/>
        <end position="23"/>
    </location>
</feature>
<feature type="chain" id="PRO_5009195749" description="Non-homologous end joining protein Ku" evidence="5">
    <location>
        <begin position="24"/>
        <end position="333"/>
    </location>
</feature>
<comment type="function">
    <text evidence="3">With LigD forms a non-homologous end joining (NHEJ) DNA repair enzyme, which repairs dsDNA breaks with reduced fidelity. Binds linear dsDNA with 5'- and 3'- overhangs but not closed circular dsDNA nor ssDNA. Recruits and stimulates the ligase activity of LigD.</text>
</comment>
<name>A0A1E7JJP0_9ACTN</name>
<dbReference type="STRING" id="933944.AN215_16365"/>
<protein>
    <recommendedName>
        <fullName evidence="3">Non-homologous end joining protein Ku</fullName>
    </recommendedName>
</protein>
<feature type="region of interest" description="Disordered" evidence="4">
    <location>
        <begin position="175"/>
        <end position="197"/>
    </location>
</feature>
<feature type="compositionally biased region" description="Basic and acidic residues" evidence="4">
    <location>
        <begin position="249"/>
        <end position="265"/>
    </location>
</feature>
<dbReference type="NCBIfam" id="TIGR02772">
    <property type="entry name" value="Ku_bact"/>
    <property type="match status" value="1"/>
</dbReference>
<keyword evidence="2 3" id="KW-0233">DNA recombination</keyword>
<evidence type="ECO:0000256" key="5">
    <source>
        <dbReference type="SAM" id="SignalP"/>
    </source>
</evidence>